<evidence type="ECO:0000313" key="7">
    <source>
        <dbReference type="Proteomes" id="UP001595548"/>
    </source>
</evidence>
<dbReference type="InterPro" id="IPR036388">
    <property type="entry name" value="WH-like_DNA-bd_sf"/>
</dbReference>
<accession>A0ABV7HUN6</accession>
<dbReference type="SUPFAM" id="SSF53850">
    <property type="entry name" value="Periplasmic binding protein-like II"/>
    <property type="match status" value="1"/>
</dbReference>
<dbReference type="InterPro" id="IPR050950">
    <property type="entry name" value="HTH-type_LysR_regulators"/>
</dbReference>
<dbReference type="Pfam" id="PF03466">
    <property type="entry name" value="LysR_substrate"/>
    <property type="match status" value="1"/>
</dbReference>
<sequence length="292" mass="32344">MDTQHLTTFITIAETGSFSEAANRLHLTQPAVSKRIALLEEQLDKKLFDRFGKHIHLTPAGRVLLPHARQILQSVGDASRALTDLDGDVSGPLSIATSHHIGLHRLPDVLSEFSHKFPQVHLDLHFLDSEKALLAVEQGEFELGVITLAENIGTHMAELPVWQDTLEFVCATNHPLAQRAHLQLSDLCDVQAIAPDNNTHTTRLIQKLFDRRDLTLNISMVTNHLDTIKMMVSIGLGWGVLPRSMIDAGLTILDLQLPPLTRQLGAVFHTKRSQSNAAQNFLTVLQSSTQAR</sequence>
<proteinExistence type="inferred from homology"/>
<dbReference type="Proteomes" id="UP001595548">
    <property type="component" value="Unassembled WGS sequence"/>
</dbReference>
<dbReference type="InterPro" id="IPR036390">
    <property type="entry name" value="WH_DNA-bd_sf"/>
</dbReference>
<evidence type="ECO:0000259" key="5">
    <source>
        <dbReference type="PROSITE" id="PS50931"/>
    </source>
</evidence>
<dbReference type="Pfam" id="PF00126">
    <property type="entry name" value="HTH_1"/>
    <property type="match status" value="1"/>
</dbReference>
<evidence type="ECO:0000256" key="3">
    <source>
        <dbReference type="ARBA" id="ARBA00023125"/>
    </source>
</evidence>
<dbReference type="SUPFAM" id="SSF46785">
    <property type="entry name" value="Winged helix' DNA-binding domain"/>
    <property type="match status" value="1"/>
</dbReference>
<gene>
    <name evidence="6" type="ORF">ACFOEB_09205</name>
</gene>
<evidence type="ECO:0000313" key="6">
    <source>
        <dbReference type="EMBL" id="MFC3155377.1"/>
    </source>
</evidence>
<dbReference type="PROSITE" id="PS50931">
    <property type="entry name" value="HTH_LYSR"/>
    <property type="match status" value="1"/>
</dbReference>
<reference evidence="7" key="1">
    <citation type="journal article" date="2019" name="Int. J. Syst. Evol. Microbiol.">
        <title>The Global Catalogue of Microorganisms (GCM) 10K type strain sequencing project: providing services to taxonomists for standard genome sequencing and annotation.</title>
        <authorList>
            <consortium name="The Broad Institute Genomics Platform"/>
            <consortium name="The Broad Institute Genome Sequencing Center for Infectious Disease"/>
            <person name="Wu L."/>
            <person name="Ma J."/>
        </authorList>
    </citation>
    <scope>NUCLEOTIDE SEQUENCE [LARGE SCALE GENOMIC DNA]</scope>
    <source>
        <strain evidence="7">KCTC 52141</strain>
    </source>
</reference>
<feature type="domain" description="HTH lysR-type" evidence="5">
    <location>
        <begin position="1"/>
        <end position="58"/>
    </location>
</feature>
<name>A0ABV7HUN6_9GAMM</name>
<keyword evidence="2" id="KW-0805">Transcription regulation</keyword>
<keyword evidence="7" id="KW-1185">Reference proteome</keyword>
<comment type="similarity">
    <text evidence="1">Belongs to the LysR transcriptional regulatory family.</text>
</comment>
<keyword evidence="3" id="KW-0238">DNA-binding</keyword>
<dbReference type="EMBL" id="JBHRTL010000006">
    <property type="protein sequence ID" value="MFC3155377.1"/>
    <property type="molecule type" value="Genomic_DNA"/>
</dbReference>
<evidence type="ECO:0000256" key="1">
    <source>
        <dbReference type="ARBA" id="ARBA00009437"/>
    </source>
</evidence>
<dbReference type="RefSeq" id="WP_382416052.1">
    <property type="nucleotide sequence ID" value="NZ_AP031500.1"/>
</dbReference>
<dbReference type="InterPro" id="IPR000847">
    <property type="entry name" value="LysR_HTH_N"/>
</dbReference>
<dbReference type="PRINTS" id="PR00039">
    <property type="entry name" value="HTHLYSR"/>
</dbReference>
<dbReference type="PANTHER" id="PTHR30419:SF8">
    <property type="entry name" value="NITROGEN ASSIMILATION TRANSCRIPTIONAL ACTIVATOR-RELATED"/>
    <property type="match status" value="1"/>
</dbReference>
<evidence type="ECO:0000256" key="4">
    <source>
        <dbReference type="ARBA" id="ARBA00023163"/>
    </source>
</evidence>
<dbReference type="Gene3D" id="1.10.10.10">
    <property type="entry name" value="Winged helix-like DNA-binding domain superfamily/Winged helix DNA-binding domain"/>
    <property type="match status" value="1"/>
</dbReference>
<comment type="caution">
    <text evidence="6">The sequence shown here is derived from an EMBL/GenBank/DDBJ whole genome shotgun (WGS) entry which is preliminary data.</text>
</comment>
<dbReference type="CDD" id="cd05466">
    <property type="entry name" value="PBP2_LTTR_substrate"/>
    <property type="match status" value="1"/>
</dbReference>
<protein>
    <submittedName>
        <fullName evidence="6">LysR family transcriptional regulator</fullName>
    </submittedName>
</protein>
<dbReference type="PANTHER" id="PTHR30419">
    <property type="entry name" value="HTH-TYPE TRANSCRIPTIONAL REGULATOR YBHD"/>
    <property type="match status" value="1"/>
</dbReference>
<keyword evidence="4" id="KW-0804">Transcription</keyword>
<evidence type="ECO:0000256" key="2">
    <source>
        <dbReference type="ARBA" id="ARBA00023015"/>
    </source>
</evidence>
<organism evidence="6 7">
    <name type="scientific">Gilvimarinus japonicus</name>
    <dbReference type="NCBI Taxonomy" id="1796469"/>
    <lineage>
        <taxon>Bacteria</taxon>
        <taxon>Pseudomonadati</taxon>
        <taxon>Pseudomonadota</taxon>
        <taxon>Gammaproteobacteria</taxon>
        <taxon>Cellvibrionales</taxon>
        <taxon>Cellvibrionaceae</taxon>
        <taxon>Gilvimarinus</taxon>
    </lineage>
</organism>
<dbReference type="InterPro" id="IPR005119">
    <property type="entry name" value="LysR_subst-bd"/>
</dbReference>
<dbReference type="Gene3D" id="3.40.190.290">
    <property type="match status" value="1"/>
</dbReference>